<dbReference type="PRINTS" id="PR01790">
    <property type="entry name" value="SMP30FAMILY"/>
</dbReference>
<dbReference type="InterPro" id="IPR051262">
    <property type="entry name" value="SMP-30/CGR1_Lactonase"/>
</dbReference>
<keyword evidence="1" id="KW-0378">Hydrolase</keyword>
<dbReference type="Pfam" id="PF08450">
    <property type="entry name" value="SGL"/>
    <property type="match status" value="1"/>
</dbReference>
<gene>
    <name evidence="3" type="ORF">IAI61_02270</name>
</gene>
<dbReference type="PANTHER" id="PTHR47572:SF4">
    <property type="entry name" value="LACTONASE DRP35"/>
    <property type="match status" value="1"/>
</dbReference>
<organism evidence="3 4">
    <name type="scientific">Roseomonas haemaphysalidis</name>
    <dbReference type="NCBI Taxonomy" id="2768162"/>
    <lineage>
        <taxon>Bacteria</taxon>
        <taxon>Pseudomonadati</taxon>
        <taxon>Pseudomonadota</taxon>
        <taxon>Alphaproteobacteria</taxon>
        <taxon>Acetobacterales</taxon>
        <taxon>Roseomonadaceae</taxon>
        <taxon>Roseomonas</taxon>
    </lineage>
</organism>
<evidence type="ECO:0000256" key="1">
    <source>
        <dbReference type="ARBA" id="ARBA00022801"/>
    </source>
</evidence>
<evidence type="ECO:0000313" key="3">
    <source>
        <dbReference type="EMBL" id="MBO1077840.1"/>
    </source>
</evidence>
<evidence type="ECO:0000259" key="2">
    <source>
        <dbReference type="Pfam" id="PF08450"/>
    </source>
</evidence>
<dbReference type="InterPro" id="IPR005511">
    <property type="entry name" value="SMP-30"/>
</dbReference>
<dbReference type="Proteomes" id="UP001518989">
    <property type="component" value="Unassembled WGS sequence"/>
</dbReference>
<dbReference type="PANTHER" id="PTHR47572">
    <property type="entry name" value="LIPOPROTEIN-RELATED"/>
    <property type="match status" value="1"/>
</dbReference>
<sequence length="325" mass="34892">MSRAVPHSLARRLLLRGVASSLLVGGAARALRAAPLPGIVAPGAVLLPVYDDGRWCEGPAWDSRNGRLVFSDVRADRLMQLAAGEPARIRRSPSNNANGNAFDRQGRLVSCEHRGRRLVLEEADGSLSVLADRFDGRPLNSPNDLAVAADGAIWFTDPTFGLEQPEEGRMARPEQPGRFVFRLDPGGRLDKVADSFEQPNGIVFSPDGSRLYVSDTSAAQGREGKREIRVFDVRDGLRLTNERPFARVAAGVPDGLAMDAEGRLFAATDGGAMIWNPDGTPAGLIPTPAPCANLAFGGADGRWLFLCNGTHIHRITLLTRGASWA</sequence>
<accession>A0ABS3KLL0</accession>
<dbReference type="EMBL" id="JACTNG010000001">
    <property type="protein sequence ID" value="MBO1077840.1"/>
    <property type="molecule type" value="Genomic_DNA"/>
</dbReference>
<dbReference type="InterPro" id="IPR013658">
    <property type="entry name" value="SGL"/>
</dbReference>
<dbReference type="Gene3D" id="2.120.10.30">
    <property type="entry name" value="TolB, C-terminal domain"/>
    <property type="match status" value="1"/>
</dbReference>
<name>A0ABS3KLL0_9PROT</name>
<feature type="domain" description="SMP-30/Gluconolactonase/LRE-like region" evidence="2">
    <location>
        <begin position="55"/>
        <end position="306"/>
    </location>
</feature>
<dbReference type="InterPro" id="IPR011042">
    <property type="entry name" value="6-blade_b-propeller_TolB-like"/>
</dbReference>
<evidence type="ECO:0000313" key="4">
    <source>
        <dbReference type="Proteomes" id="UP001518989"/>
    </source>
</evidence>
<reference evidence="3 4" key="1">
    <citation type="submission" date="2020-09" db="EMBL/GenBank/DDBJ databases">
        <title>Roseomonas.</title>
        <authorList>
            <person name="Zhu W."/>
        </authorList>
    </citation>
    <scope>NUCLEOTIDE SEQUENCE [LARGE SCALE GENOMIC DNA]</scope>
    <source>
        <strain evidence="3 4">573</strain>
    </source>
</reference>
<keyword evidence="4" id="KW-1185">Reference proteome</keyword>
<protein>
    <submittedName>
        <fullName evidence="3">SMP-30/gluconolactonase/LRE family protein</fullName>
    </submittedName>
</protein>
<comment type="caution">
    <text evidence="3">The sequence shown here is derived from an EMBL/GenBank/DDBJ whole genome shotgun (WGS) entry which is preliminary data.</text>
</comment>
<dbReference type="SUPFAM" id="SSF63829">
    <property type="entry name" value="Calcium-dependent phosphotriesterase"/>
    <property type="match status" value="1"/>
</dbReference>
<proteinExistence type="predicted"/>